<dbReference type="STRING" id="1038014.SAMN04487910_4306"/>
<dbReference type="EMBL" id="FOAB01000010">
    <property type="protein sequence ID" value="SEM17006.1"/>
    <property type="molecule type" value="Genomic_DNA"/>
</dbReference>
<proteinExistence type="predicted"/>
<evidence type="ECO:0000313" key="1">
    <source>
        <dbReference type="EMBL" id="SEM17006.1"/>
    </source>
</evidence>
<accession>A0A1H7W651</accession>
<organism evidence="1 2">
    <name type="scientific">Aquimarina amphilecti</name>
    <dbReference type="NCBI Taxonomy" id="1038014"/>
    <lineage>
        <taxon>Bacteria</taxon>
        <taxon>Pseudomonadati</taxon>
        <taxon>Bacteroidota</taxon>
        <taxon>Flavobacteriia</taxon>
        <taxon>Flavobacteriales</taxon>
        <taxon>Flavobacteriaceae</taxon>
        <taxon>Aquimarina</taxon>
    </lineage>
</organism>
<evidence type="ECO:0008006" key="3">
    <source>
        <dbReference type="Google" id="ProtNLM"/>
    </source>
</evidence>
<dbReference type="InterPro" id="IPR021272">
    <property type="entry name" value="DUF2851"/>
</dbReference>
<name>A0A1H7W651_AQUAM</name>
<keyword evidence="2" id="KW-1185">Reference proteome</keyword>
<dbReference type="AlphaFoldDB" id="A0A1H7W651"/>
<gene>
    <name evidence="1" type="ORF">SAMN04487910_4306</name>
</gene>
<dbReference type="RefSeq" id="WP_091412217.1">
    <property type="nucleotide sequence ID" value="NZ_FOAB01000010.1"/>
</dbReference>
<dbReference type="Pfam" id="PF11013">
    <property type="entry name" value="DUF2851"/>
    <property type="match status" value="1"/>
</dbReference>
<dbReference type="Proteomes" id="UP000198521">
    <property type="component" value="Unassembled WGS sequence"/>
</dbReference>
<reference evidence="1 2" key="1">
    <citation type="submission" date="2016-10" db="EMBL/GenBank/DDBJ databases">
        <authorList>
            <person name="de Groot N.N."/>
        </authorList>
    </citation>
    <scope>NUCLEOTIDE SEQUENCE [LARGE SCALE GENOMIC DNA]</scope>
    <source>
        <strain evidence="1 2">DSM 25232</strain>
    </source>
</reference>
<sequence>MNEDFLHYIWKYKKINFSNLKTTNQQSVILLRIGDHNQLNSGPDFFNAQLIINDQKWAGNVEIHIKSSDWYVHHHETNFAYDNVILHVVWEDDIDVFRRDNSRIPTLQLKDYVDTSLLIQYQKIFQNKTVSWIQCEKQLSEVPSFTISNWQERLYIERLEHKSSLIRELLKQSSNDWEAVLFKLLAKNFGLKVNGDAFLSVANSFDFSCFRKCSINIEQLEALLYGQANLLDINSETPYVLKLLKQYDFLKIKFELKNKGVIPFQFFRLRPPNFPTIRISQFASLYIKNKQLFREVIETNNLEKFYKLFDVSASEFWKTHYTFDKKSTARDKKMTKSFVHLILINTIIPLKFLYAKDLGKDIEEEIFGLMSQLPCEKNSITNRFIDLGIGMDDALHSQSMIELKNNYCNQKACLKCSIGNYLLNREGSLG</sequence>
<evidence type="ECO:0000313" key="2">
    <source>
        <dbReference type="Proteomes" id="UP000198521"/>
    </source>
</evidence>
<dbReference type="OrthoDB" id="1005072at2"/>
<protein>
    <recommendedName>
        <fullName evidence="3">DUF2851 domain-containing protein</fullName>
    </recommendedName>
</protein>